<reference evidence="2" key="1">
    <citation type="journal article" date="2019" name="Sci. Rep.">
        <title>Draft genome of Tanacetum cinerariifolium, the natural source of mosquito coil.</title>
        <authorList>
            <person name="Yamashiro T."/>
            <person name="Shiraishi A."/>
            <person name="Satake H."/>
            <person name="Nakayama K."/>
        </authorList>
    </citation>
    <scope>NUCLEOTIDE SEQUENCE</scope>
</reference>
<protein>
    <submittedName>
        <fullName evidence="2">Uncharacterized protein</fullName>
    </submittedName>
</protein>
<feature type="region of interest" description="Disordered" evidence="1">
    <location>
        <begin position="1"/>
        <end position="56"/>
    </location>
</feature>
<comment type="caution">
    <text evidence="2">The sequence shown here is derived from an EMBL/GenBank/DDBJ whole genome shotgun (WGS) entry which is preliminary data.</text>
</comment>
<gene>
    <name evidence="2" type="ORF">Tci_642732</name>
</gene>
<feature type="region of interest" description="Disordered" evidence="1">
    <location>
        <begin position="101"/>
        <end position="120"/>
    </location>
</feature>
<proteinExistence type="predicted"/>
<sequence length="226" mass="25030">SQLDANNKTGLGYGNHVNGCEANDSKSVSDEEDSSVNDRFKKSNGNHVVSPPYTGNYKPPRAGLSFAGLDDSVYKCKVTESIFNVSKVETNVIKSCTHSIEKPKTDSDNDSTISPISGQPKHTPMNINFVKLVECVDCVASVSAARRVNTAAPRPNVNSARPNTTQDLVIIKLIHRVKRLERELKARTPPTKIQKRLYAKEQAQFKREQKIARERAAEQEATCRFS</sequence>
<dbReference type="EMBL" id="BKCJ010472708">
    <property type="protein sequence ID" value="GFA70760.1"/>
    <property type="molecule type" value="Genomic_DNA"/>
</dbReference>
<organism evidence="2">
    <name type="scientific">Tanacetum cinerariifolium</name>
    <name type="common">Dalmatian daisy</name>
    <name type="synonym">Chrysanthemum cinerariifolium</name>
    <dbReference type="NCBI Taxonomy" id="118510"/>
    <lineage>
        <taxon>Eukaryota</taxon>
        <taxon>Viridiplantae</taxon>
        <taxon>Streptophyta</taxon>
        <taxon>Embryophyta</taxon>
        <taxon>Tracheophyta</taxon>
        <taxon>Spermatophyta</taxon>
        <taxon>Magnoliopsida</taxon>
        <taxon>eudicotyledons</taxon>
        <taxon>Gunneridae</taxon>
        <taxon>Pentapetalae</taxon>
        <taxon>asterids</taxon>
        <taxon>campanulids</taxon>
        <taxon>Asterales</taxon>
        <taxon>Asteraceae</taxon>
        <taxon>Asteroideae</taxon>
        <taxon>Anthemideae</taxon>
        <taxon>Anthemidinae</taxon>
        <taxon>Tanacetum</taxon>
    </lineage>
</organism>
<name>A0A699K463_TANCI</name>
<accession>A0A699K463</accession>
<feature type="non-terminal residue" evidence="2">
    <location>
        <position position="1"/>
    </location>
</feature>
<evidence type="ECO:0000256" key="1">
    <source>
        <dbReference type="SAM" id="MobiDB-lite"/>
    </source>
</evidence>
<evidence type="ECO:0000313" key="2">
    <source>
        <dbReference type="EMBL" id="GFA70760.1"/>
    </source>
</evidence>
<dbReference type="AlphaFoldDB" id="A0A699K463"/>